<proteinExistence type="predicted"/>
<evidence type="ECO:0000313" key="1">
    <source>
        <dbReference type="EMBL" id="DAD95884.1"/>
    </source>
</evidence>
<sequence length="38" mass="4618">MKVLYEANEFQTPITDELLEGYPKEVREEFFDMYESII</sequence>
<accession>A0A8S5NNE3</accession>
<protein>
    <submittedName>
        <fullName evidence="1">Uncharacterized protein</fullName>
    </submittedName>
</protein>
<dbReference type="EMBL" id="BK015205">
    <property type="protein sequence ID" value="DAD95884.1"/>
    <property type="molecule type" value="Genomic_DNA"/>
</dbReference>
<organism evidence="1">
    <name type="scientific">Podoviridae sp. ctwFJ1</name>
    <dbReference type="NCBI Taxonomy" id="2826586"/>
    <lineage>
        <taxon>Viruses</taxon>
        <taxon>Duplodnaviria</taxon>
        <taxon>Heunggongvirae</taxon>
        <taxon>Uroviricota</taxon>
        <taxon>Caudoviricetes</taxon>
    </lineage>
</organism>
<reference evidence="1" key="1">
    <citation type="journal article" date="2021" name="Proc. Natl. Acad. Sci. U.S.A.">
        <title>A Catalog of Tens of Thousands of Viruses from Human Metagenomes Reveals Hidden Associations with Chronic Diseases.</title>
        <authorList>
            <person name="Tisza M.J."/>
            <person name="Buck C.B."/>
        </authorList>
    </citation>
    <scope>NUCLEOTIDE SEQUENCE</scope>
    <source>
        <strain evidence="1">CtwFJ1</strain>
    </source>
</reference>
<name>A0A8S5NNE3_9CAUD</name>